<comment type="caution">
    <text evidence="1">The sequence shown here is derived from an EMBL/GenBank/DDBJ whole genome shotgun (WGS) entry which is preliminary data.</text>
</comment>
<accession>A0A8S3F4A3</accession>
<proteinExistence type="predicted"/>
<organism evidence="1 2">
    <name type="scientific">Rotaria magnacalcarata</name>
    <dbReference type="NCBI Taxonomy" id="392030"/>
    <lineage>
        <taxon>Eukaryota</taxon>
        <taxon>Metazoa</taxon>
        <taxon>Spiralia</taxon>
        <taxon>Gnathifera</taxon>
        <taxon>Rotifera</taxon>
        <taxon>Eurotatoria</taxon>
        <taxon>Bdelloidea</taxon>
        <taxon>Philodinida</taxon>
        <taxon>Philodinidae</taxon>
        <taxon>Rotaria</taxon>
    </lineage>
</organism>
<reference evidence="1" key="1">
    <citation type="submission" date="2021-02" db="EMBL/GenBank/DDBJ databases">
        <authorList>
            <person name="Nowell W R."/>
        </authorList>
    </citation>
    <scope>NUCLEOTIDE SEQUENCE</scope>
</reference>
<sequence>QIVLDRCQFLYSLLVLTNDPVSMLIHVQLCELIQQRSQASAELRPTSIRIWNK</sequence>
<protein>
    <submittedName>
        <fullName evidence="1">Uncharacterized protein</fullName>
    </submittedName>
</protein>
<evidence type="ECO:0000313" key="2">
    <source>
        <dbReference type="Proteomes" id="UP000681720"/>
    </source>
</evidence>
<dbReference type="AlphaFoldDB" id="A0A8S3F4A3"/>
<dbReference type="Proteomes" id="UP000681720">
    <property type="component" value="Unassembled WGS sequence"/>
</dbReference>
<evidence type="ECO:0000313" key="1">
    <source>
        <dbReference type="EMBL" id="CAF5101661.1"/>
    </source>
</evidence>
<dbReference type="EMBL" id="CAJOBJ010255263">
    <property type="protein sequence ID" value="CAF5101661.1"/>
    <property type="molecule type" value="Genomic_DNA"/>
</dbReference>
<name>A0A8S3F4A3_9BILA</name>
<gene>
    <name evidence="1" type="ORF">GIL414_LOCUS62758</name>
</gene>
<feature type="non-terminal residue" evidence="1">
    <location>
        <position position="1"/>
    </location>
</feature>